<dbReference type="SUPFAM" id="SSF52980">
    <property type="entry name" value="Restriction endonuclease-like"/>
    <property type="match status" value="1"/>
</dbReference>
<dbReference type="HOGENOM" id="CLU_115353_1_0_11"/>
<dbReference type="RefSeq" id="WP_021754590.1">
    <property type="nucleotide sequence ID" value="NC_022438.1"/>
</dbReference>
<sequence length="118" mass="13239">MAKKDELGRRGESVAAHWLEAHGYVLIDRNWRIQSGEIDIIARTGDITVFVEVKTRATTHYGHPLEAITPEKAVRLRRLTAEWCRTYGPLPGALRVDAIGVLNVWSANPQIHHLPGIL</sequence>
<proteinExistence type="inferred from homology"/>
<dbReference type="GO" id="GO:0003676">
    <property type="term" value="F:nucleic acid binding"/>
    <property type="evidence" value="ECO:0007669"/>
    <property type="project" value="InterPro"/>
</dbReference>
<gene>
    <name evidence="3" type="ORF">O159_10390</name>
</gene>
<comment type="similarity">
    <text evidence="1 2">Belongs to the UPF0102 family.</text>
</comment>
<evidence type="ECO:0000313" key="3">
    <source>
        <dbReference type="EMBL" id="AGW41146.1"/>
    </source>
</evidence>
<reference evidence="3 4" key="1">
    <citation type="journal article" date="2013" name="Genome Announc.">
        <title>Complete Genome Sequence of Leifsonia xyli subsp. cynodontis Strain DSM46306, a Gram-Positive Bacterial Pathogen of Grasses.</title>
        <authorList>
            <person name="Monteiro-Vitorello C.B."/>
            <person name="Zerillo M.M."/>
            <person name="Van Sluys M.A."/>
            <person name="Camargo L.E."/>
            <person name="Kitajima J.P."/>
        </authorList>
    </citation>
    <scope>NUCLEOTIDE SEQUENCE [LARGE SCALE GENOMIC DNA]</scope>
    <source>
        <strain evidence="3 4">DSM 46306</strain>
    </source>
</reference>
<evidence type="ECO:0000256" key="1">
    <source>
        <dbReference type="ARBA" id="ARBA00006738"/>
    </source>
</evidence>
<dbReference type="InterPro" id="IPR011335">
    <property type="entry name" value="Restrct_endonuc-II-like"/>
</dbReference>
<dbReference type="Proteomes" id="UP000016743">
    <property type="component" value="Chromosome"/>
</dbReference>
<dbReference type="KEGG" id="lxy:O159_10390"/>
<dbReference type="EMBL" id="CP006734">
    <property type="protein sequence ID" value="AGW41146.1"/>
    <property type="molecule type" value="Genomic_DNA"/>
</dbReference>
<evidence type="ECO:0000256" key="2">
    <source>
        <dbReference type="HAMAP-Rule" id="MF_00048"/>
    </source>
</evidence>
<dbReference type="OrthoDB" id="9794876at2"/>
<dbReference type="HAMAP" id="MF_00048">
    <property type="entry name" value="UPF0102"/>
    <property type="match status" value="1"/>
</dbReference>
<dbReference type="STRING" id="1389489.O159_10390"/>
<dbReference type="InterPro" id="IPR011856">
    <property type="entry name" value="tRNA_endonuc-like_dom_sf"/>
</dbReference>
<evidence type="ECO:0000313" key="4">
    <source>
        <dbReference type="Proteomes" id="UP000016743"/>
    </source>
</evidence>
<dbReference type="PANTHER" id="PTHR34039:SF1">
    <property type="entry name" value="UPF0102 PROTEIN YRAN"/>
    <property type="match status" value="1"/>
</dbReference>
<dbReference type="Pfam" id="PF02021">
    <property type="entry name" value="UPF0102"/>
    <property type="match status" value="1"/>
</dbReference>
<dbReference type="PATRIC" id="fig|1389489.3.peg.1001"/>
<organism evidence="3 4">
    <name type="scientific">Leifsonia xyli subsp. cynodontis DSM 46306</name>
    <dbReference type="NCBI Taxonomy" id="1389489"/>
    <lineage>
        <taxon>Bacteria</taxon>
        <taxon>Bacillati</taxon>
        <taxon>Actinomycetota</taxon>
        <taxon>Actinomycetes</taxon>
        <taxon>Micrococcales</taxon>
        <taxon>Microbacteriaceae</taxon>
        <taxon>Leifsonia</taxon>
    </lineage>
</organism>
<name>U3P5S6_LEIXC</name>
<keyword evidence="4" id="KW-1185">Reference proteome</keyword>
<dbReference type="CDD" id="cd20736">
    <property type="entry name" value="PoNe_Nuclease"/>
    <property type="match status" value="1"/>
</dbReference>
<dbReference type="InterPro" id="IPR003509">
    <property type="entry name" value="UPF0102_YraN-like"/>
</dbReference>
<accession>U3P5S6</accession>
<dbReference type="eggNOG" id="COG0792">
    <property type="taxonomic scope" value="Bacteria"/>
</dbReference>
<dbReference type="AlphaFoldDB" id="U3P5S6"/>
<dbReference type="PANTHER" id="PTHR34039">
    <property type="entry name" value="UPF0102 PROTEIN YRAN"/>
    <property type="match status" value="1"/>
</dbReference>
<dbReference type="NCBIfam" id="NF009154">
    <property type="entry name" value="PRK12497.3-3"/>
    <property type="match status" value="1"/>
</dbReference>
<protein>
    <recommendedName>
        <fullName evidence="2">UPF0102 protein O159_10390</fullName>
    </recommendedName>
</protein>
<dbReference type="Gene3D" id="3.40.1350.10">
    <property type="match status" value="1"/>
</dbReference>